<accession>A0ABM7MB33</accession>
<organism evidence="1 2">
    <name type="scientific">Thiomicrorhabdus immobilis</name>
    <dbReference type="NCBI Taxonomy" id="2791037"/>
    <lineage>
        <taxon>Bacteria</taxon>
        <taxon>Pseudomonadati</taxon>
        <taxon>Pseudomonadota</taxon>
        <taxon>Gammaproteobacteria</taxon>
        <taxon>Thiotrichales</taxon>
        <taxon>Piscirickettsiaceae</taxon>
        <taxon>Thiomicrorhabdus</taxon>
    </lineage>
</organism>
<evidence type="ECO:0000313" key="2">
    <source>
        <dbReference type="Proteomes" id="UP001054820"/>
    </source>
</evidence>
<gene>
    <name evidence="1" type="ORF">THMIRHAM_03190</name>
</gene>
<reference evidence="1" key="1">
    <citation type="journal article" date="2022" name="Arch. Microbiol.">
        <title>Thiomicrorhabdus immobilis sp. nov., a mesophilic sulfur-oxidizing bacterium isolated from sediment of a brackish lake in northern Japan.</title>
        <authorList>
            <person name="Kojima H."/>
            <person name="Mochizuki J."/>
            <person name="Kanda M."/>
            <person name="Watanabe T."/>
            <person name="Fukui M."/>
        </authorList>
    </citation>
    <scope>NUCLEOTIDE SEQUENCE</scope>
    <source>
        <strain evidence="1">Am19</strain>
    </source>
</reference>
<name>A0ABM7MB33_9GAMM</name>
<dbReference type="EMBL" id="AP024202">
    <property type="protein sequence ID" value="BCN92534.1"/>
    <property type="molecule type" value="Genomic_DNA"/>
</dbReference>
<sequence length="70" mass="7989">MPAKEHNNGRKISSNKAFKKVIVIKPIVSTNFSVLIKDCILHVSSGFPSRKSLKPTHWMQRMMLAYFATK</sequence>
<keyword evidence="2" id="KW-1185">Reference proteome</keyword>
<dbReference type="RefSeq" id="WP_237262232.1">
    <property type="nucleotide sequence ID" value="NZ_AP024202.1"/>
</dbReference>
<proteinExistence type="predicted"/>
<dbReference type="Proteomes" id="UP001054820">
    <property type="component" value="Chromosome"/>
</dbReference>
<evidence type="ECO:0000313" key="1">
    <source>
        <dbReference type="EMBL" id="BCN92534.1"/>
    </source>
</evidence>
<protein>
    <submittedName>
        <fullName evidence="1">Uncharacterized protein</fullName>
    </submittedName>
</protein>